<keyword evidence="3" id="KW-1185">Reference proteome</keyword>
<dbReference type="GO" id="GO:0008168">
    <property type="term" value="F:methyltransferase activity"/>
    <property type="evidence" value="ECO:0007669"/>
    <property type="project" value="UniProtKB-KW"/>
</dbReference>
<dbReference type="SUPFAM" id="SSF53335">
    <property type="entry name" value="S-adenosyl-L-methionine-dependent methyltransferases"/>
    <property type="match status" value="1"/>
</dbReference>
<gene>
    <name evidence="2" type="ORF">H7C19_07210</name>
</gene>
<keyword evidence="2" id="KW-0489">Methyltransferase</keyword>
<feature type="domain" description="Methyltransferase" evidence="1">
    <location>
        <begin position="50"/>
        <end position="126"/>
    </location>
</feature>
<reference evidence="2 3" key="1">
    <citation type="submission" date="2020-08" db="EMBL/GenBank/DDBJ databases">
        <title>Cohnella phylogeny.</title>
        <authorList>
            <person name="Dunlap C."/>
        </authorList>
    </citation>
    <scope>NUCLEOTIDE SEQUENCE [LARGE SCALE GENOMIC DNA]</scope>
    <source>
        <strain evidence="2 3">DSM 28246</strain>
    </source>
</reference>
<dbReference type="Proteomes" id="UP000547209">
    <property type="component" value="Unassembled WGS sequence"/>
</dbReference>
<dbReference type="GO" id="GO:0032259">
    <property type="term" value="P:methylation"/>
    <property type="evidence" value="ECO:0007669"/>
    <property type="project" value="UniProtKB-KW"/>
</dbReference>
<protein>
    <submittedName>
        <fullName evidence="2">Class I SAM-dependent methyltransferase</fullName>
    </submittedName>
</protein>
<dbReference type="InterPro" id="IPR052939">
    <property type="entry name" value="23S_rRNA_MeTrnsfrase_RlmA"/>
</dbReference>
<dbReference type="Gene3D" id="3.40.50.150">
    <property type="entry name" value="Vaccinia Virus protein VP39"/>
    <property type="match status" value="1"/>
</dbReference>
<accession>A0A7X0RQL8</accession>
<proteinExistence type="predicted"/>
<dbReference type="PANTHER" id="PTHR43460:SF1">
    <property type="entry name" value="METHYLTRANSFERASE TYPE 11 DOMAIN-CONTAINING PROTEIN"/>
    <property type="match status" value="1"/>
</dbReference>
<comment type="caution">
    <text evidence="2">The sequence shown here is derived from an EMBL/GenBank/DDBJ whole genome shotgun (WGS) entry which is preliminary data.</text>
</comment>
<dbReference type="InterPro" id="IPR041698">
    <property type="entry name" value="Methyltransf_25"/>
</dbReference>
<dbReference type="PANTHER" id="PTHR43460">
    <property type="entry name" value="METHYLTRANSFERASE"/>
    <property type="match status" value="1"/>
</dbReference>
<dbReference type="Pfam" id="PF13649">
    <property type="entry name" value="Methyltransf_25"/>
    <property type="match status" value="1"/>
</dbReference>
<dbReference type="CDD" id="cd02440">
    <property type="entry name" value="AdoMet_MTases"/>
    <property type="match status" value="1"/>
</dbReference>
<keyword evidence="2" id="KW-0808">Transferase</keyword>
<evidence type="ECO:0000259" key="1">
    <source>
        <dbReference type="Pfam" id="PF13649"/>
    </source>
</evidence>
<evidence type="ECO:0000313" key="3">
    <source>
        <dbReference type="Proteomes" id="UP000547209"/>
    </source>
</evidence>
<name>A0A7X0RQL8_9BACL</name>
<dbReference type="AlphaFoldDB" id="A0A7X0RQL8"/>
<evidence type="ECO:0000313" key="2">
    <source>
        <dbReference type="EMBL" id="MBB6670474.1"/>
    </source>
</evidence>
<sequence length="253" mass="28393">MNEIDYRAFYDRVGSENGWDFSRVQCRVEGAEAELYREVSRLSKPSDLLLDIGTGGGEALLAVREAAHLLVGIDRSSGMIRTAEANRSRFAAANVRFLRMEAERLDFPERFFDIVSCRHSAFDAVQVAKVLTDEGTFLTQQVGEGDKINLKRAFGRGQSYGVPDGTLMADYVQRLTEAGFAEVSAAEYDTTEYYRSPEDLLFLLKHTPIIPEFGRHPRDFEILAEFVAAYGGEQGIRTNAKRFVIRAKKTSRA</sequence>
<dbReference type="RefSeq" id="WP_185141896.1">
    <property type="nucleotide sequence ID" value="NZ_JACJVP010000007.1"/>
</dbReference>
<dbReference type="EMBL" id="JACJVP010000007">
    <property type="protein sequence ID" value="MBB6670474.1"/>
    <property type="molecule type" value="Genomic_DNA"/>
</dbReference>
<organism evidence="2 3">
    <name type="scientific">Cohnella nanjingensis</name>
    <dbReference type="NCBI Taxonomy" id="1387779"/>
    <lineage>
        <taxon>Bacteria</taxon>
        <taxon>Bacillati</taxon>
        <taxon>Bacillota</taxon>
        <taxon>Bacilli</taxon>
        <taxon>Bacillales</taxon>
        <taxon>Paenibacillaceae</taxon>
        <taxon>Cohnella</taxon>
    </lineage>
</organism>
<dbReference type="InterPro" id="IPR029063">
    <property type="entry name" value="SAM-dependent_MTases_sf"/>
</dbReference>